<sequence length="92" mass="10075">MFQLLGAASASGYIITLLFLLVAIGRLARNGLDRFTARLPKRSALKFYTTAIVSLVFFCLLVVRMCFIATVIIDSAIQGDKVEISGDPESQF</sequence>
<evidence type="ECO:0000256" key="1">
    <source>
        <dbReference type="SAM" id="Phobius"/>
    </source>
</evidence>
<protein>
    <submittedName>
        <fullName evidence="2">Uncharacterized protein</fullName>
    </submittedName>
</protein>
<keyword evidence="1" id="KW-0812">Transmembrane</keyword>
<feature type="transmembrane region" description="Helical" evidence="1">
    <location>
        <begin position="47"/>
        <end position="73"/>
    </location>
</feature>
<comment type="caution">
    <text evidence="2">The sequence shown here is derived from an EMBL/GenBank/DDBJ whole genome shotgun (WGS) entry which is preliminary data.</text>
</comment>
<proteinExistence type="predicted"/>
<dbReference type="EMBL" id="LVYU01000120">
    <property type="protein sequence ID" value="KZA98240.1"/>
    <property type="molecule type" value="Genomic_DNA"/>
</dbReference>
<dbReference type="RefSeq" id="WP_062943977.1">
    <property type="nucleotide sequence ID" value="NZ_CP171844.1"/>
</dbReference>
<organism evidence="2">
    <name type="scientific">Rhizobium leguminosarum</name>
    <dbReference type="NCBI Taxonomy" id="384"/>
    <lineage>
        <taxon>Bacteria</taxon>
        <taxon>Pseudomonadati</taxon>
        <taxon>Pseudomonadota</taxon>
        <taxon>Alphaproteobacteria</taxon>
        <taxon>Hyphomicrobiales</taxon>
        <taxon>Rhizobiaceae</taxon>
        <taxon>Rhizobium/Agrobacterium group</taxon>
        <taxon>Rhizobium</taxon>
    </lineage>
</organism>
<evidence type="ECO:0000313" key="2">
    <source>
        <dbReference type="EMBL" id="KZA98240.1"/>
    </source>
</evidence>
<reference evidence="2" key="1">
    <citation type="submission" date="2016-03" db="EMBL/GenBank/DDBJ databases">
        <title>Microsymbionts genomes from the relict species Vavilovia formosa.</title>
        <authorList>
            <person name="Chirak E."/>
            <person name="Kimeklis A."/>
            <person name="Kopat V."/>
            <person name="Andronov E."/>
        </authorList>
    </citation>
    <scope>NUCLEOTIDE SEQUENCE [LARGE SCALE GENOMIC DNA]</scope>
    <source>
        <strain evidence="2">Vaf12</strain>
    </source>
</reference>
<feature type="transmembrane region" description="Helical" evidence="1">
    <location>
        <begin position="6"/>
        <end position="27"/>
    </location>
</feature>
<keyword evidence="1" id="KW-1133">Transmembrane helix</keyword>
<accession>A0A154ICE3</accession>
<gene>
    <name evidence="2" type="ORF">A4A59_28420</name>
</gene>
<keyword evidence="1" id="KW-0472">Membrane</keyword>
<dbReference type="AlphaFoldDB" id="A0A154ICE3"/>
<name>A0A154ICE3_RHILE</name>